<dbReference type="PANTHER" id="PTHR34512">
    <property type="entry name" value="CELL SURFACE PROTEIN"/>
    <property type="match status" value="1"/>
</dbReference>
<gene>
    <name evidence="2" type="ORF">JIN81_07210</name>
</gene>
<evidence type="ECO:0000313" key="3">
    <source>
        <dbReference type="Proteomes" id="UP000658278"/>
    </source>
</evidence>
<dbReference type="Pfam" id="PF13360">
    <property type="entry name" value="PQQ_2"/>
    <property type="match status" value="2"/>
</dbReference>
<sequence length="500" mass="54427">MKPHLLLLALTPALLAEDWPMWGRDASRNMVGNAKDLPTEIATGEIDPDTEEVDLATAKNVLWAAKLGSQTYGNTTVADSKVYVGTNNESPRDPKQKGDRGVLMAFDEKTGKFLWQLLIPKLGAGKVSDWEYVGLCSSPCVVGNKAYLVTNRGEVICLDTAGMSNGNDGPFKDEAKYSTADPAAPYEPGPESADILWIYDMREELGAFPHNVSSCSPMVVDGILYTATSNGVDWSHTNIPAPLAPSLVALDAEKGTLLGEEISGVSERVLHASWSSPAFGKLGDKDKIVWGGGDGFAYAYDPKPVMDEEEEIEILKETWSYDANPPEYRTKDGEPIKYATFRGPSEIIGTTIVVDGHVYMGIGQDPEHGDGVGMVSCLDAEGKPVWTYKDVGRTISTPSVHDGLMYIAEYDGDLHCLDAKTGKHHWKHETFSRIWGSTLVADGKVFLPTEDGEVHVLATGTEKKELGLYEFEAPIYSSPVVANDVLYIATMTHLYAIKKK</sequence>
<evidence type="ECO:0000313" key="2">
    <source>
        <dbReference type="EMBL" id="MBK1826801.1"/>
    </source>
</evidence>
<evidence type="ECO:0000259" key="1">
    <source>
        <dbReference type="Pfam" id="PF13360"/>
    </source>
</evidence>
<feature type="domain" description="Pyrrolo-quinoline quinone repeat" evidence="1">
    <location>
        <begin position="60"/>
        <end position="160"/>
    </location>
</feature>
<dbReference type="EMBL" id="JAENII010000004">
    <property type="protein sequence ID" value="MBK1826801.1"/>
    <property type="molecule type" value="Genomic_DNA"/>
</dbReference>
<dbReference type="Proteomes" id="UP000658278">
    <property type="component" value="Unassembled WGS sequence"/>
</dbReference>
<reference evidence="2" key="1">
    <citation type="submission" date="2021-01" db="EMBL/GenBank/DDBJ databases">
        <title>Modified the classification status of verrucomicrobia.</title>
        <authorList>
            <person name="Feng X."/>
        </authorList>
    </citation>
    <scope>NUCLEOTIDE SEQUENCE</scope>
    <source>
        <strain evidence="2">KCTC 22201</strain>
    </source>
</reference>
<organism evidence="2 3">
    <name type="scientific">Haloferula rosea</name>
    <dbReference type="NCBI Taxonomy" id="490093"/>
    <lineage>
        <taxon>Bacteria</taxon>
        <taxon>Pseudomonadati</taxon>
        <taxon>Verrucomicrobiota</taxon>
        <taxon>Verrucomicrobiia</taxon>
        <taxon>Verrucomicrobiales</taxon>
        <taxon>Verrucomicrobiaceae</taxon>
        <taxon>Haloferula</taxon>
    </lineage>
</organism>
<dbReference type="Gene3D" id="2.130.10.10">
    <property type="entry name" value="YVTN repeat-like/Quinoprotein amine dehydrogenase"/>
    <property type="match status" value="3"/>
</dbReference>
<feature type="domain" description="Pyrrolo-quinoline quinone repeat" evidence="1">
    <location>
        <begin position="373"/>
        <end position="458"/>
    </location>
</feature>
<dbReference type="InterPro" id="IPR018391">
    <property type="entry name" value="PQQ_b-propeller_rpt"/>
</dbReference>
<proteinExistence type="predicted"/>
<name>A0A934VF85_9BACT</name>
<dbReference type="AlphaFoldDB" id="A0A934VF85"/>
<accession>A0A934VF85</accession>
<dbReference type="RefSeq" id="WP_200278087.1">
    <property type="nucleotide sequence ID" value="NZ_JAENII010000004.1"/>
</dbReference>
<dbReference type="SMART" id="SM00564">
    <property type="entry name" value="PQQ"/>
    <property type="match status" value="4"/>
</dbReference>
<protein>
    <submittedName>
        <fullName evidence="2">PQQ-binding-like beta-propeller repeat protein</fullName>
    </submittedName>
</protein>
<comment type="caution">
    <text evidence="2">The sequence shown here is derived from an EMBL/GenBank/DDBJ whole genome shotgun (WGS) entry which is preliminary data.</text>
</comment>
<keyword evidence="3" id="KW-1185">Reference proteome</keyword>
<dbReference type="InterPro" id="IPR011047">
    <property type="entry name" value="Quinoprotein_ADH-like_sf"/>
</dbReference>
<dbReference type="InterPro" id="IPR002372">
    <property type="entry name" value="PQQ_rpt_dom"/>
</dbReference>
<dbReference type="InterPro" id="IPR015943">
    <property type="entry name" value="WD40/YVTN_repeat-like_dom_sf"/>
</dbReference>
<dbReference type="PANTHER" id="PTHR34512:SF30">
    <property type="entry name" value="OUTER MEMBRANE PROTEIN ASSEMBLY FACTOR BAMB"/>
    <property type="match status" value="1"/>
</dbReference>
<dbReference type="SUPFAM" id="SSF50998">
    <property type="entry name" value="Quinoprotein alcohol dehydrogenase-like"/>
    <property type="match status" value="1"/>
</dbReference>